<dbReference type="Proteomes" id="UP001162131">
    <property type="component" value="Unassembled WGS sequence"/>
</dbReference>
<dbReference type="AlphaFoldDB" id="A0AAU9K5X6"/>
<organism evidence="1 2">
    <name type="scientific">Blepharisma stoltei</name>
    <dbReference type="NCBI Taxonomy" id="1481888"/>
    <lineage>
        <taxon>Eukaryota</taxon>
        <taxon>Sar</taxon>
        <taxon>Alveolata</taxon>
        <taxon>Ciliophora</taxon>
        <taxon>Postciliodesmatophora</taxon>
        <taxon>Heterotrichea</taxon>
        <taxon>Heterotrichida</taxon>
        <taxon>Blepharismidae</taxon>
        <taxon>Blepharisma</taxon>
    </lineage>
</organism>
<comment type="caution">
    <text evidence="1">The sequence shown here is derived from an EMBL/GenBank/DDBJ whole genome shotgun (WGS) entry which is preliminary data.</text>
</comment>
<reference evidence="1" key="1">
    <citation type="submission" date="2021-09" db="EMBL/GenBank/DDBJ databases">
        <authorList>
            <consortium name="AG Swart"/>
            <person name="Singh M."/>
            <person name="Singh A."/>
            <person name="Seah K."/>
            <person name="Emmerich C."/>
        </authorList>
    </citation>
    <scope>NUCLEOTIDE SEQUENCE</scope>
    <source>
        <strain evidence="1">ATCC30299</strain>
    </source>
</reference>
<sequence length="116" mass="13234">MVYGNTNGVQDEDHEDTSHTWETTALRVVRDRKVINATAGNLRGVVIRLTWVYGKSCVDQWIRACKSHNKIVALKGNNHIGFIHHEDLADMYRILIEIGLLGYLMGLSQKLYLLKL</sequence>
<evidence type="ECO:0000313" key="1">
    <source>
        <dbReference type="EMBL" id="CAG9328565.1"/>
    </source>
</evidence>
<dbReference type="InterPro" id="IPR036291">
    <property type="entry name" value="NAD(P)-bd_dom_sf"/>
</dbReference>
<protein>
    <submittedName>
        <fullName evidence="1">Uncharacterized protein</fullName>
    </submittedName>
</protein>
<dbReference type="EMBL" id="CAJZBQ010000046">
    <property type="protein sequence ID" value="CAG9328565.1"/>
    <property type="molecule type" value="Genomic_DNA"/>
</dbReference>
<dbReference type="Gene3D" id="3.40.50.720">
    <property type="entry name" value="NAD(P)-binding Rossmann-like Domain"/>
    <property type="match status" value="1"/>
</dbReference>
<dbReference type="SUPFAM" id="SSF51735">
    <property type="entry name" value="NAD(P)-binding Rossmann-fold domains"/>
    <property type="match status" value="1"/>
</dbReference>
<accession>A0AAU9K5X6</accession>
<proteinExistence type="predicted"/>
<gene>
    <name evidence="1" type="ORF">BSTOLATCC_MIC46562</name>
</gene>
<keyword evidence="2" id="KW-1185">Reference proteome</keyword>
<name>A0AAU9K5X6_9CILI</name>
<evidence type="ECO:0000313" key="2">
    <source>
        <dbReference type="Proteomes" id="UP001162131"/>
    </source>
</evidence>